<gene>
    <name evidence="2" type="ORF">K7X08_006179</name>
</gene>
<evidence type="ECO:0000313" key="3">
    <source>
        <dbReference type="Proteomes" id="UP001152561"/>
    </source>
</evidence>
<feature type="compositionally biased region" description="Polar residues" evidence="1">
    <location>
        <begin position="256"/>
        <end position="274"/>
    </location>
</feature>
<dbReference type="AlphaFoldDB" id="A0A9Q1MVA2"/>
<reference evidence="3" key="1">
    <citation type="journal article" date="2023" name="Proc. Natl. Acad. Sci. U.S.A.">
        <title>Genomic and structural basis for evolution of tropane alkaloid biosynthesis.</title>
        <authorList>
            <person name="Wanga Y.-J."/>
            <person name="Taina T."/>
            <person name="Yua J.-Y."/>
            <person name="Lia J."/>
            <person name="Xua B."/>
            <person name="Chenc J."/>
            <person name="D'Auriad J.C."/>
            <person name="Huanga J.-P."/>
            <person name="Huanga S.-X."/>
        </authorList>
    </citation>
    <scope>NUCLEOTIDE SEQUENCE [LARGE SCALE GENOMIC DNA]</scope>
    <source>
        <strain evidence="3">cv. KIB-2019</strain>
    </source>
</reference>
<sequence length="298" mass="32503">MHGKNIVNPSSTTKPKSNMANQYAALGEGEYKVVEVEGVKDGIVESHADPKLNKNAEKVNKVHGPSQDHINVEEGKLTEVADQVKVLVNDMPLNPNVKVFTPSKRVHSPGKTKEWVQKAFYKPVEEVDACEVPSTIIDIEGERKLWSDQVVEKGEKVKYQKKSNSQQNKVGGVSGGNKENIIITKTQAQGVKSNKEDKKSHLMQKGNKVQNQILVSQSHSNTSNMKIVAVPKGNLQVVITGGEDARIDMNEKSTAHNFNNAASDGDLSPTQVSNAVGKARKKNSKDTSVPHLSGVQTR</sequence>
<dbReference type="EMBL" id="JAJAGQ010000002">
    <property type="protein sequence ID" value="KAJ8569602.1"/>
    <property type="molecule type" value="Genomic_DNA"/>
</dbReference>
<feature type="region of interest" description="Disordered" evidence="1">
    <location>
        <begin position="256"/>
        <end position="298"/>
    </location>
</feature>
<comment type="caution">
    <text evidence="2">The sequence shown here is derived from an EMBL/GenBank/DDBJ whole genome shotgun (WGS) entry which is preliminary data.</text>
</comment>
<accession>A0A9Q1MVA2</accession>
<evidence type="ECO:0000313" key="2">
    <source>
        <dbReference type="EMBL" id="KAJ8569602.1"/>
    </source>
</evidence>
<evidence type="ECO:0000256" key="1">
    <source>
        <dbReference type="SAM" id="MobiDB-lite"/>
    </source>
</evidence>
<dbReference type="OrthoDB" id="1307834at2759"/>
<organism evidence="2 3">
    <name type="scientific">Anisodus acutangulus</name>
    <dbReference type="NCBI Taxonomy" id="402998"/>
    <lineage>
        <taxon>Eukaryota</taxon>
        <taxon>Viridiplantae</taxon>
        <taxon>Streptophyta</taxon>
        <taxon>Embryophyta</taxon>
        <taxon>Tracheophyta</taxon>
        <taxon>Spermatophyta</taxon>
        <taxon>Magnoliopsida</taxon>
        <taxon>eudicotyledons</taxon>
        <taxon>Gunneridae</taxon>
        <taxon>Pentapetalae</taxon>
        <taxon>asterids</taxon>
        <taxon>lamiids</taxon>
        <taxon>Solanales</taxon>
        <taxon>Solanaceae</taxon>
        <taxon>Solanoideae</taxon>
        <taxon>Hyoscyameae</taxon>
        <taxon>Anisodus</taxon>
    </lineage>
</organism>
<keyword evidence="3" id="KW-1185">Reference proteome</keyword>
<name>A0A9Q1MVA2_9SOLA</name>
<proteinExistence type="predicted"/>
<protein>
    <submittedName>
        <fullName evidence="2">Uncharacterized protein</fullName>
    </submittedName>
</protein>
<dbReference type="Proteomes" id="UP001152561">
    <property type="component" value="Unassembled WGS sequence"/>
</dbReference>